<name>A0ABW8TWU1_9CLOT</name>
<evidence type="ECO:0000259" key="2">
    <source>
        <dbReference type="Pfam" id="PF13439"/>
    </source>
</evidence>
<dbReference type="GO" id="GO:0016757">
    <property type="term" value="F:glycosyltransferase activity"/>
    <property type="evidence" value="ECO:0007669"/>
    <property type="project" value="UniProtKB-KW"/>
</dbReference>
<dbReference type="Proteomes" id="UP001623661">
    <property type="component" value="Unassembled WGS sequence"/>
</dbReference>
<dbReference type="Pfam" id="PF00534">
    <property type="entry name" value="Glycos_transf_1"/>
    <property type="match status" value="1"/>
</dbReference>
<accession>A0ABW8TWU1</accession>
<reference evidence="3 4" key="1">
    <citation type="submission" date="2024-11" db="EMBL/GenBank/DDBJ databases">
        <authorList>
            <person name="Heng Y.C."/>
            <person name="Lim A.C.H."/>
            <person name="Lee J.K.Y."/>
            <person name="Kittelmann S."/>
        </authorList>
    </citation>
    <scope>NUCLEOTIDE SEQUENCE [LARGE SCALE GENOMIC DNA]</scope>
    <source>
        <strain evidence="3 4">WILCCON 0202</strain>
    </source>
</reference>
<evidence type="ECO:0000313" key="4">
    <source>
        <dbReference type="Proteomes" id="UP001623661"/>
    </source>
</evidence>
<dbReference type="InterPro" id="IPR028098">
    <property type="entry name" value="Glyco_trans_4-like_N"/>
</dbReference>
<dbReference type="InterPro" id="IPR001296">
    <property type="entry name" value="Glyco_trans_1"/>
</dbReference>
<dbReference type="PANTHER" id="PTHR45947">
    <property type="entry name" value="SULFOQUINOVOSYL TRANSFERASE SQD2"/>
    <property type="match status" value="1"/>
</dbReference>
<dbReference type="Pfam" id="PF13439">
    <property type="entry name" value="Glyco_transf_4"/>
    <property type="match status" value="1"/>
</dbReference>
<gene>
    <name evidence="3" type="ORF">ACJDUH_17075</name>
</gene>
<dbReference type="EC" id="2.4.-.-" evidence="3"/>
<dbReference type="RefSeq" id="WP_406766415.1">
    <property type="nucleotide sequence ID" value="NZ_JBJHZY010000004.1"/>
</dbReference>
<evidence type="ECO:0000313" key="3">
    <source>
        <dbReference type="EMBL" id="MFL0269794.1"/>
    </source>
</evidence>
<organism evidence="3 4">
    <name type="scientific">Candidatus Clostridium radicumherbarum</name>
    <dbReference type="NCBI Taxonomy" id="3381662"/>
    <lineage>
        <taxon>Bacteria</taxon>
        <taxon>Bacillati</taxon>
        <taxon>Bacillota</taxon>
        <taxon>Clostridia</taxon>
        <taxon>Eubacteriales</taxon>
        <taxon>Clostridiaceae</taxon>
        <taxon>Clostridium</taxon>
    </lineage>
</organism>
<evidence type="ECO:0000259" key="1">
    <source>
        <dbReference type="Pfam" id="PF00534"/>
    </source>
</evidence>
<feature type="domain" description="Glycosyl transferase family 1" evidence="1">
    <location>
        <begin position="213"/>
        <end position="372"/>
    </location>
</feature>
<dbReference type="SUPFAM" id="SSF53756">
    <property type="entry name" value="UDP-Glycosyltransferase/glycogen phosphorylase"/>
    <property type="match status" value="1"/>
</dbReference>
<comment type="caution">
    <text evidence="3">The sequence shown here is derived from an EMBL/GenBank/DDBJ whole genome shotgun (WGS) entry which is preliminary data.</text>
</comment>
<dbReference type="Gene3D" id="3.40.50.2000">
    <property type="entry name" value="Glycogen Phosphorylase B"/>
    <property type="match status" value="2"/>
</dbReference>
<feature type="domain" description="Glycosyltransferase subfamily 4-like N-terminal" evidence="2">
    <location>
        <begin position="20"/>
        <end position="200"/>
    </location>
</feature>
<keyword evidence="3" id="KW-0808">Transferase</keyword>
<dbReference type="InterPro" id="IPR050194">
    <property type="entry name" value="Glycosyltransferase_grp1"/>
</dbReference>
<sequence>MKVLIISHMYPSTFNEMSGIFVHQQVKALIKQGCEVKVISPIPLSVFPMNIMSSRWKKYSMVPKFQLRDNVEIYYPRYVEFPKGMFMEYSGYFMYLGIKDTIKEIYNNFKFDIIQSHVALPDGYASILVSKRYNIPQVVTVHGQDLQYTIFKNEKCKKKLFKTFNFVDKIITVSNKLKEVVKTENFYNKMTVINNGVDLDEINEIRKEINTYKNNSEFRIVSASNLIKTKGIDLNIKAVSILLKKYPGIKYYIIGDGEEKNNLQELVNSLNLNKNIFFLGKLEHKEVIKYMFNANIFSMPSWQEGFGMVYIEAMACGKPVIGVQGEGIQDAIIDKENGLLVNPQNIESLVQAIDFLISNPDKADYIGKNAKESVINNFTWDINAKKTVEIYEHISKASGGKII</sequence>
<keyword evidence="3" id="KW-0328">Glycosyltransferase</keyword>
<keyword evidence="4" id="KW-1185">Reference proteome</keyword>
<protein>
    <submittedName>
        <fullName evidence="3">Glycosyltransferase</fullName>
        <ecNumber evidence="3">2.4.-.-</ecNumber>
    </submittedName>
</protein>
<dbReference type="PANTHER" id="PTHR45947:SF3">
    <property type="entry name" value="SULFOQUINOVOSYL TRANSFERASE SQD2"/>
    <property type="match status" value="1"/>
</dbReference>
<proteinExistence type="predicted"/>
<dbReference type="EMBL" id="JBJHZY010000004">
    <property type="protein sequence ID" value="MFL0269794.1"/>
    <property type="molecule type" value="Genomic_DNA"/>
</dbReference>